<feature type="transmembrane region" description="Helical" evidence="8">
    <location>
        <begin position="399"/>
        <end position="419"/>
    </location>
</feature>
<dbReference type="Pfam" id="PF00939">
    <property type="entry name" value="Na_sulph_symp"/>
    <property type="match status" value="1"/>
</dbReference>
<gene>
    <name evidence="9" type="ORF">caldi_02740</name>
</gene>
<keyword evidence="10" id="KW-1185">Reference proteome</keyword>
<name>A0AA35CIP8_9FIRM</name>
<dbReference type="GO" id="GO:0005886">
    <property type="term" value="C:plasma membrane"/>
    <property type="evidence" value="ECO:0007669"/>
    <property type="project" value="TreeGrafter"/>
</dbReference>
<dbReference type="GO" id="GO:1905039">
    <property type="term" value="P:carboxylic acid transmembrane transport"/>
    <property type="evidence" value="ECO:0007669"/>
    <property type="project" value="UniProtKB-ARBA"/>
</dbReference>
<dbReference type="PANTHER" id="PTHR10283">
    <property type="entry name" value="SOLUTE CARRIER FAMILY 13 MEMBER"/>
    <property type="match status" value="1"/>
</dbReference>
<dbReference type="KEGG" id="cmic:caldi_02740"/>
<sequence>MNRMESLRRHSVDVPLLLGPPAAVVAGSLLLAMGFPWPQAGIGSILVLSIGLWSSSTLAPPLAGLMVIALLPVLRVTNFEAAVAGLASGTVWLFLSVSILAIALRKVGIVAWVADWVVRLGRGNASRTLLAMMGAILLLTTAVPTAVARSGLVALLLDGIVAAYGREREDIPRAFALGAAMSVFAFQLSVMTGTNGALYAVAWFELHGPVSITFGRWLALMAPLGIIQALLVWWVLRREYRLDRVRVDRATGGQKKLLLSGQQARVLAVFAVLLLVWVLGPWAGLPIHPYTLLFATLLCVPKVGVLVWEDLKEGIPWGTALLLASAIAVGDAFKQTGMGTVLGAYLTEAMGGIPDWLVTFAVLLAFLVGRILFVNLLSLLVTLLPLVASVGQDLGFNPVWLVLLGLYTGSMGFFLPAQSPVAVTLAAQGDLPLVELSRLGMRLAPLWVAVLLVSAYTWWPLLGLRPFP</sequence>
<feature type="transmembrane region" description="Helical" evidence="8">
    <location>
        <begin position="264"/>
        <end position="284"/>
    </location>
</feature>
<dbReference type="GO" id="GO:0008514">
    <property type="term" value="F:organic anion transmembrane transporter activity"/>
    <property type="evidence" value="ECO:0007669"/>
    <property type="project" value="UniProtKB-ARBA"/>
</dbReference>
<evidence type="ECO:0000256" key="8">
    <source>
        <dbReference type="SAM" id="Phobius"/>
    </source>
</evidence>
<keyword evidence="6 8" id="KW-0472">Membrane</keyword>
<feature type="transmembrane region" description="Helical" evidence="8">
    <location>
        <begin position="41"/>
        <end position="74"/>
    </location>
</feature>
<dbReference type="InterPro" id="IPR001898">
    <property type="entry name" value="SLC13A/DASS"/>
</dbReference>
<accession>A0AA35CIP8</accession>
<evidence type="ECO:0000256" key="4">
    <source>
        <dbReference type="ARBA" id="ARBA00022692"/>
    </source>
</evidence>
<feature type="transmembrane region" description="Helical" evidence="8">
    <location>
        <begin position="356"/>
        <end position="387"/>
    </location>
</feature>
<feature type="transmembrane region" description="Helical" evidence="8">
    <location>
        <begin position="81"/>
        <end position="104"/>
    </location>
</feature>
<evidence type="ECO:0000256" key="6">
    <source>
        <dbReference type="ARBA" id="ARBA00023136"/>
    </source>
</evidence>
<evidence type="ECO:0000256" key="1">
    <source>
        <dbReference type="ARBA" id="ARBA00004141"/>
    </source>
</evidence>
<dbReference type="Proteomes" id="UP001163687">
    <property type="component" value="Chromosome"/>
</dbReference>
<dbReference type="PANTHER" id="PTHR10283:SF82">
    <property type="entry name" value="SOLUTE CARRIER FAMILY 13 MEMBER 2"/>
    <property type="match status" value="1"/>
</dbReference>
<evidence type="ECO:0000313" key="10">
    <source>
        <dbReference type="Proteomes" id="UP001163687"/>
    </source>
</evidence>
<evidence type="ECO:0000256" key="7">
    <source>
        <dbReference type="ARBA" id="ARBA00031174"/>
    </source>
</evidence>
<feature type="transmembrane region" description="Helical" evidence="8">
    <location>
        <begin position="439"/>
        <end position="459"/>
    </location>
</feature>
<comment type="similarity">
    <text evidence="2">Belongs to the SLC13A/DASS transporter (TC 2.A.47) family. NADC subfamily.</text>
</comment>
<evidence type="ECO:0000256" key="3">
    <source>
        <dbReference type="ARBA" id="ARBA00020150"/>
    </source>
</evidence>
<keyword evidence="4 8" id="KW-0812">Transmembrane</keyword>
<organism evidence="9 10">
    <name type="scientific">Caldinitratiruptor microaerophilus</name>
    <dbReference type="NCBI Taxonomy" id="671077"/>
    <lineage>
        <taxon>Bacteria</taxon>
        <taxon>Bacillati</taxon>
        <taxon>Bacillota</taxon>
        <taxon>Clostridia</taxon>
        <taxon>Eubacteriales</taxon>
        <taxon>Symbiobacteriaceae</taxon>
        <taxon>Caldinitratiruptor</taxon>
    </lineage>
</organism>
<dbReference type="AlphaFoldDB" id="A0AA35CIP8"/>
<keyword evidence="5 8" id="KW-1133">Transmembrane helix</keyword>
<dbReference type="EMBL" id="AP025628">
    <property type="protein sequence ID" value="BDG59184.1"/>
    <property type="molecule type" value="Genomic_DNA"/>
</dbReference>
<feature type="transmembrane region" description="Helical" evidence="8">
    <location>
        <begin position="12"/>
        <end position="35"/>
    </location>
</feature>
<proteinExistence type="inferred from homology"/>
<feature type="transmembrane region" description="Helical" evidence="8">
    <location>
        <begin position="174"/>
        <end position="202"/>
    </location>
</feature>
<evidence type="ECO:0000313" key="9">
    <source>
        <dbReference type="EMBL" id="BDG59184.1"/>
    </source>
</evidence>
<evidence type="ECO:0000256" key="2">
    <source>
        <dbReference type="ARBA" id="ARBA00006772"/>
    </source>
</evidence>
<protein>
    <recommendedName>
        <fullName evidence="3">Sodium-dependent dicarboxylate transporter SdcS</fullName>
    </recommendedName>
    <alternativeName>
        <fullName evidence="7">Na(+)/dicarboxylate symporter</fullName>
    </alternativeName>
</protein>
<evidence type="ECO:0000256" key="5">
    <source>
        <dbReference type="ARBA" id="ARBA00022989"/>
    </source>
</evidence>
<feature type="transmembrane region" description="Helical" evidence="8">
    <location>
        <begin position="129"/>
        <end position="162"/>
    </location>
</feature>
<comment type="subcellular location">
    <subcellularLocation>
        <location evidence="1">Membrane</location>
        <topology evidence="1">Multi-pass membrane protein</topology>
    </subcellularLocation>
</comment>
<feature type="transmembrane region" description="Helical" evidence="8">
    <location>
        <begin position="214"/>
        <end position="236"/>
    </location>
</feature>
<reference evidence="9" key="1">
    <citation type="submission" date="2022-03" db="EMBL/GenBank/DDBJ databases">
        <title>Complete genome sequence of Caldinitratiruptor microaerophilus.</title>
        <authorList>
            <person name="Mukaiyama R."/>
            <person name="Nishiyama T."/>
            <person name="Ueda K."/>
        </authorList>
    </citation>
    <scope>NUCLEOTIDE SEQUENCE</scope>
    <source>
        <strain evidence="9">JCM 16183</strain>
    </source>
</reference>